<dbReference type="InterPro" id="IPR036388">
    <property type="entry name" value="WH-like_DNA-bd_sf"/>
</dbReference>
<evidence type="ECO:0000259" key="2">
    <source>
        <dbReference type="SMART" id="SM00421"/>
    </source>
</evidence>
<protein>
    <recommendedName>
        <fullName evidence="2">HTH luxR-type domain-containing protein</fullName>
    </recommendedName>
</protein>
<organism evidence="3 4">
    <name type="scientific">Streptomyces endocoffeicus</name>
    <dbReference type="NCBI Taxonomy" id="2898945"/>
    <lineage>
        <taxon>Bacteria</taxon>
        <taxon>Bacillati</taxon>
        <taxon>Actinomycetota</taxon>
        <taxon>Actinomycetes</taxon>
        <taxon>Kitasatosporales</taxon>
        <taxon>Streptomycetaceae</taxon>
        <taxon>Streptomyces</taxon>
    </lineage>
</organism>
<dbReference type="SMART" id="SM00421">
    <property type="entry name" value="HTH_LUXR"/>
    <property type="match status" value="1"/>
</dbReference>
<reference evidence="3 4" key="1">
    <citation type="submission" date="2021-01" db="EMBL/GenBank/DDBJ databases">
        <title>WGS of actinomycetes isolated from Thailand.</title>
        <authorList>
            <person name="Thawai C."/>
        </authorList>
    </citation>
    <scope>NUCLEOTIDE SEQUENCE [LARGE SCALE GENOMIC DNA]</scope>
    <source>
        <strain evidence="3 4">CA3R110</strain>
    </source>
</reference>
<gene>
    <name evidence="3" type="ORF">JK364_23295</name>
</gene>
<feature type="domain" description="HTH luxR-type" evidence="2">
    <location>
        <begin position="58"/>
        <end position="115"/>
    </location>
</feature>
<feature type="region of interest" description="Disordered" evidence="1">
    <location>
        <begin position="126"/>
        <end position="154"/>
    </location>
</feature>
<sequence length="208" mass="22388">MTPSEAAAEMGVCTAMVNRCLRDAMGKLRSPELPGLVDRAYGLGELDPPELSPVRVIVQPLTSAEWSILLGLADGRNLEEIAAGTGFYLPTVRQDLHALMKRMGAKTVSHLIMRAWEFGLRGAARKVPAPRGSSRGASRGGEARRCPHQPLCPAADAPDREAAHLVAHYPEQGWSLLCNGVLQFEDTGELLPDGRIVSPHRPLAVEAT</sequence>
<name>A0ABS1PTD2_9ACTN</name>
<dbReference type="Pfam" id="PF19462">
    <property type="entry name" value="DUF5999"/>
    <property type="match status" value="1"/>
</dbReference>
<keyword evidence="4" id="KW-1185">Reference proteome</keyword>
<dbReference type="Gene3D" id="1.10.10.10">
    <property type="entry name" value="Winged helix-like DNA-binding domain superfamily/Winged helix DNA-binding domain"/>
    <property type="match status" value="1"/>
</dbReference>
<evidence type="ECO:0000313" key="4">
    <source>
        <dbReference type="Proteomes" id="UP000621510"/>
    </source>
</evidence>
<proteinExistence type="predicted"/>
<evidence type="ECO:0000313" key="3">
    <source>
        <dbReference type="EMBL" id="MBL1115299.1"/>
    </source>
</evidence>
<dbReference type="SUPFAM" id="SSF46894">
    <property type="entry name" value="C-terminal effector domain of the bipartite response regulators"/>
    <property type="match status" value="1"/>
</dbReference>
<dbReference type="Proteomes" id="UP000621510">
    <property type="component" value="Unassembled WGS sequence"/>
</dbReference>
<dbReference type="InterPro" id="IPR016032">
    <property type="entry name" value="Sig_transdc_resp-reg_C-effctor"/>
</dbReference>
<dbReference type="InterPro" id="IPR046041">
    <property type="entry name" value="DUF5999"/>
</dbReference>
<comment type="caution">
    <text evidence="3">The sequence shown here is derived from an EMBL/GenBank/DDBJ whole genome shotgun (WGS) entry which is preliminary data.</text>
</comment>
<evidence type="ECO:0000256" key="1">
    <source>
        <dbReference type="SAM" id="MobiDB-lite"/>
    </source>
</evidence>
<dbReference type="EMBL" id="JAERRG010000009">
    <property type="protein sequence ID" value="MBL1115299.1"/>
    <property type="molecule type" value="Genomic_DNA"/>
</dbReference>
<accession>A0ABS1PTD2</accession>
<dbReference type="InterPro" id="IPR000792">
    <property type="entry name" value="Tscrpt_reg_LuxR_C"/>
</dbReference>